<dbReference type="GO" id="GO:0006897">
    <property type="term" value="P:endocytosis"/>
    <property type="evidence" value="ECO:0007669"/>
    <property type="project" value="TreeGrafter"/>
</dbReference>
<feature type="compositionally biased region" description="Low complexity" evidence="3">
    <location>
        <begin position="202"/>
        <end position="214"/>
    </location>
</feature>
<dbReference type="CDD" id="cd00174">
    <property type="entry name" value="SH3"/>
    <property type="match status" value="1"/>
</dbReference>
<dbReference type="GO" id="GO:0031410">
    <property type="term" value="C:cytoplasmic vesicle"/>
    <property type="evidence" value="ECO:0007669"/>
    <property type="project" value="TreeGrafter"/>
</dbReference>
<feature type="domain" description="SH3" evidence="4">
    <location>
        <begin position="7"/>
        <end position="66"/>
    </location>
</feature>
<dbReference type="PANTHER" id="PTHR45827">
    <property type="entry name" value="SORTING NEXIN"/>
    <property type="match status" value="1"/>
</dbReference>
<feature type="compositionally biased region" description="Pro residues" evidence="3">
    <location>
        <begin position="114"/>
        <end position="147"/>
    </location>
</feature>
<evidence type="ECO:0000256" key="3">
    <source>
        <dbReference type="SAM" id="MobiDB-lite"/>
    </source>
</evidence>
<keyword evidence="1 2" id="KW-0728">SH3 domain</keyword>
<dbReference type="OrthoDB" id="5340910at2759"/>
<evidence type="ECO:0000256" key="2">
    <source>
        <dbReference type="PROSITE-ProRule" id="PRU00192"/>
    </source>
</evidence>
<dbReference type="GO" id="GO:0035091">
    <property type="term" value="F:phosphatidylinositol binding"/>
    <property type="evidence" value="ECO:0007669"/>
    <property type="project" value="TreeGrafter"/>
</dbReference>
<dbReference type="GO" id="GO:0005886">
    <property type="term" value="C:plasma membrane"/>
    <property type="evidence" value="ECO:0007669"/>
    <property type="project" value="TreeGrafter"/>
</dbReference>
<reference evidence="5" key="1">
    <citation type="journal article" date="2016" name="Proc. Natl. Acad. Sci. U.S.A.">
        <title>Lipid metabolic changes in an early divergent fungus govern the establishment of a mutualistic symbiosis with endobacteria.</title>
        <authorList>
            <person name="Lastovetsky O.A."/>
            <person name="Gaspar M.L."/>
            <person name="Mondo S.J."/>
            <person name="LaButti K.M."/>
            <person name="Sandor L."/>
            <person name="Grigoriev I.V."/>
            <person name="Henry S.A."/>
            <person name="Pawlowska T.E."/>
        </authorList>
    </citation>
    <scope>NUCLEOTIDE SEQUENCE [LARGE SCALE GENOMIC DNA]</scope>
    <source>
        <strain evidence="5">ATCC 52814</strain>
    </source>
</reference>
<dbReference type="PRINTS" id="PR00452">
    <property type="entry name" value="SH3DOMAIN"/>
</dbReference>
<dbReference type="InterPro" id="IPR001452">
    <property type="entry name" value="SH3_domain"/>
</dbReference>
<dbReference type="VEuPathDB" id="FungiDB:BCV72DRAFT_137230"/>
<evidence type="ECO:0000313" key="5">
    <source>
        <dbReference type="EMBL" id="ORE10922.1"/>
    </source>
</evidence>
<dbReference type="Gene3D" id="2.30.30.40">
    <property type="entry name" value="SH3 Domains"/>
    <property type="match status" value="1"/>
</dbReference>
<evidence type="ECO:0000259" key="4">
    <source>
        <dbReference type="PROSITE" id="PS50002"/>
    </source>
</evidence>
<dbReference type="GO" id="GO:0016197">
    <property type="term" value="P:endosomal transport"/>
    <property type="evidence" value="ECO:0007669"/>
    <property type="project" value="TreeGrafter"/>
</dbReference>
<proteinExistence type="predicted"/>
<dbReference type="SUPFAM" id="SSF50044">
    <property type="entry name" value="SH3-domain"/>
    <property type="match status" value="1"/>
</dbReference>
<dbReference type="GO" id="GO:0097320">
    <property type="term" value="P:plasma membrane tubulation"/>
    <property type="evidence" value="ECO:0007669"/>
    <property type="project" value="TreeGrafter"/>
</dbReference>
<dbReference type="Proteomes" id="UP000242414">
    <property type="component" value="Unassembled WGS sequence"/>
</dbReference>
<protein>
    <submittedName>
        <fullName evidence="5">SH3-domain-containing protein</fullName>
    </submittedName>
</protein>
<dbReference type="EMBL" id="KV921861">
    <property type="protein sequence ID" value="ORE10922.1"/>
    <property type="molecule type" value="Genomic_DNA"/>
</dbReference>
<dbReference type="PROSITE" id="PS50002">
    <property type="entry name" value="SH3"/>
    <property type="match status" value="1"/>
</dbReference>
<dbReference type="AlphaFoldDB" id="A0A1X0RFX0"/>
<sequence>MTRVTLDETTKAMVIHDYSAENNDEIELMRGEHVTVLEQNGEWWKGSNERGQIGIFPANFVQIIDQTPPPRPTRARPATVQKQEESTGAGGPPPVPVGTRPTSLLTNRDSLSPSRPPTSPPSRPVTSPPSRPVTSPPPRPTTAPRPPSINTHKRTPSIPAVSPDLPPLSPVYSTRPVVPRPTSSIDAAMTNMAKPPKIPKVPTAASTTSTTTPAPTAPPRPPSTQESHPPIPKRSMPSPPPPAQPSSDDLQRIIDAEIDKLRQEFEMKLQEERKRLEELILSRFSK</sequence>
<name>A0A1X0RFX0_RHIZD</name>
<dbReference type="SMART" id="SM00326">
    <property type="entry name" value="SH3"/>
    <property type="match status" value="1"/>
</dbReference>
<dbReference type="Pfam" id="PF00018">
    <property type="entry name" value="SH3_1"/>
    <property type="match status" value="1"/>
</dbReference>
<feature type="region of interest" description="Disordered" evidence="3">
    <location>
        <begin position="64"/>
        <end position="251"/>
    </location>
</feature>
<organism evidence="5">
    <name type="scientific">Rhizopus microsporus var. microsporus</name>
    <dbReference type="NCBI Taxonomy" id="86635"/>
    <lineage>
        <taxon>Eukaryota</taxon>
        <taxon>Fungi</taxon>
        <taxon>Fungi incertae sedis</taxon>
        <taxon>Mucoromycota</taxon>
        <taxon>Mucoromycotina</taxon>
        <taxon>Mucoromycetes</taxon>
        <taxon>Mucorales</taxon>
        <taxon>Mucorineae</taxon>
        <taxon>Rhizopodaceae</taxon>
        <taxon>Rhizopus</taxon>
    </lineage>
</organism>
<gene>
    <name evidence="5" type="ORF">BCV72DRAFT_137230</name>
</gene>
<evidence type="ECO:0000256" key="1">
    <source>
        <dbReference type="ARBA" id="ARBA00022443"/>
    </source>
</evidence>
<feature type="compositionally biased region" description="Pro residues" evidence="3">
    <location>
        <begin position="229"/>
        <end position="244"/>
    </location>
</feature>
<accession>A0A1X0RFX0</accession>
<dbReference type="PANTHER" id="PTHR45827:SF1">
    <property type="entry name" value="SORTING NEXIN"/>
    <property type="match status" value="1"/>
</dbReference>
<feature type="compositionally biased region" description="Polar residues" evidence="3">
    <location>
        <begin position="100"/>
        <end position="111"/>
    </location>
</feature>
<dbReference type="InterPro" id="IPR036028">
    <property type="entry name" value="SH3-like_dom_sf"/>
</dbReference>